<evidence type="ECO:0000313" key="3">
    <source>
        <dbReference type="EMBL" id="GAA0321551.1"/>
    </source>
</evidence>
<proteinExistence type="predicted"/>
<protein>
    <submittedName>
        <fullName evidence="3">Glycosyltransferase</fullName>
    </submittedName>
</protein>
<dbReference type="InterPro" id="IPR001296">
    <property type="entry name" value="Glyco_trans_1"/>
</dbReference>
<evidence type="ECO:0000259" key="1">
    <source>
        <dbReference type="Pfam" id="PF00534"/>
    </source>
</evidence>
<gene>
    <name evidence="3" type="ORF">GCM10009129_19210</name>
</gene>
<comment type="caution">
    <text evidence="3">The sequence shown here is derived from an EMBL/GenBank/DDBJ whole genome shotgun (WGS) entry which is preliminary data.</text>
</comment>
<dbReference type="Pfam" id="PF00534">
    <property type="entry name" value="Glycos_transf_1"/>
    <property type="match status" value="1"/>
</dbReference>
<evidence type="ECO:0000313" key="4">
    <source>
        <dbReference type="Proteomes" id="UP001501787"/>
    </source>
</evidence>
<reference evidence="4" key="1">
    <citation type="journal article" date="2019" name="Int. J. Syst. Evol. Microbiol.">
        <title>The Global Catalogue of Microorganisms (GCM) 10K type strain sequencing project: providing services to taxonomists for standard genome sequencing and annotation.</title>
        <authorList>
            <consortium name="The Broad Institute Genomics Platform"/>
            <consortium name="The Broad Institute Genome Sequencing Center for Infectious Disease"/>
            <person name="Wu L."/>
            <person name="Ma J."/>
        </authorList>
    </citation>
    <scope>NUCLEOTIDE SEQUENCE [LARGE SCALE GENOMIC DNA]</scope>
    <source>
        <strain evidence="4">JCM 16343</strain>
    </source>
</reference>
<dbReference type="PANTHER" id="PTHR12526">
    <property type="entry name" value="GLYCOSYLTRANSFERASE"/>
    <property type="match status" value="1"/>
</dbReference>
<feature type="domain" description="Glycosyl transferase family 1" evidence="1">
    <location>
        <begin position="184"/>
        <end position="337"/>
    </location>
</feature>
<dbReference type="SUPFAM" id="SSF53756">
    <property type="entry name" value="UDP-Glycosyltransferase/glycogen phosphorylase"/>
    <property type="match status" value="1"/>
</dbReference>
<sequence>MKIVHIIIGLNIGGAELMLKRLVLRSQKKGTFQHEVISLMDLGSIGKDLQEQGITVHTLNMSSILSSPVVSLRLYKLLKNIKPDVVQTWMYHSDLIGGLAAKKLGVKNIIWGIRNSEIDSNSGIAKKVIRQACAGVSSFIPSSIVCVANKAKEVHAAIGYDDQKMVVIPNGFDLSLFYPDEQKRERLRTQLNISPEELVIGHMGRFAPAKNHINFIKACLLLLDKGYRFKVFLGGRDVDLDNPKIAGLFANNSYKDSFVFLGQVQDTAVFYNAIDVFCLTSITEGFPNVLGEAMATQKVCLSTDAGDAKIILNDSGYHIPSTDYQDIAKTLEHNVLNAEPLQLETVAKKARLAIEKNYTLDKVVNDFEALYR</sequence>
<dbReference type="PANTHER" id="PTHR12526:SF638">
    <property type="entry name" value="SPORE COAT PROTEIN SA"/>
    <property type="match status" value="1"/>
</dbReference>
<dbReference type="InterPro" id="IPR028098">
    <property type="entry name" value="Glyco_trans_4-like_N"/>
</dbReference>
<keyword evidence="4" id="KW-1185">Reference proteome</keyword>
<dbReference type="EMBL" id="BAAAFR010000005">
    <property type="protein sequence ID" value="GAA0321551.1"/>
    <property type="molecule type" value="Genomic_DNA"/>
</dbReference>
<dbReference type="Pfam" id="PF13439">
    <property type="entry name" value="Glyco_transf_4"/>
    <property type="match status" value="1"/>
</dbReference>
<dbReference type="Gene3D" id="3.40.50.2000">
    <property type="entry name" value="Glycogen Phosphorylase B"/>
    <property type="match status" value="2"/>
</dbReference>
<dbReference type="RefSeq" id="WP_227691504.1">
    <property type="nucleotide sequence ID" value="NZ_CAJGYT010000001.1"/>
</dbReference>
<dbReference type="Proteomes" id="UP001501787">
    <property type="component" value="Unassembled WGS sequence"/>
</dbReference>
<feature type="domain" description="Glycosyltransferase subfamily 4-like N-terminal" evidence="2">
    <location>
        <begin position="12"/>
        <end position="175"/>
    </location>
</feature>
<name>A0ABP3FQ33_9GAMM</name>
<evidence type="ECO:0000259" key="2">
    <source>
        <dbReference type="Pfam" id="PF13439"/>
    </source>
</evidence>
<organism evidence="3 4">
    <name type="scientific">Psychrobacter aestuarii</name>
    <dbReference type="NCBI Taxonomy" id="556327"/>
    <lineage>
        <taxon>Bacteria</taxon>
        <taxon>Pseudomonadati</taxon>
        <taxon>Pseudomonadota</taxon>
        <taxon>Gammaproteobacteria</taxon>
        <taxon>Moraxellales</taxon>
        <taxon>Moraxellaceae</taxon>
        <taxon>Psychrobacter</taxon>
    </lineage>
</organism>
<accession>A0ABP3FQ33</accession>